<sequence>MAPQDEGLWTYSTHLVEICPSIFHSTQDTYARLQQIKHILANKGADFMVPCGKENNRDCDLLKHLSAWNDIASAIKVEISELVATRELALCFSVKTSNQREMEGRIQRAVLLLHWLLIKHTCVTTIELEDLTQFNDPECFTLFCDGIRNCRRLRVFNASADIGEASYYRQLLTACKSSRHLQMLHFQRISDAENLGNMAILADVIARNPNLVVFHVDEFSATPGDTSAVLQALQRCQSLSHLSLEVTSFNADEARVLLEMLNGNNVLKSLHIEGKTLPRHIRVNSVASALSSATALVELELVGFRMQTRDASILAMSLVHAQTVQNLVLIDCVPLFSSTYEHNSAEANYALGRNSSPIDPYLYILQGLRCLRSLAFDLLRFTSADQRAFLEVLAGNESLKYVFFDVPYVGYPKELFRIATQTGTASRLCCKPIAMDATDFANLPMGFCVEEVVLNVHANACNNNMPTVNARFADPRTLDHVTDMTVCIAGGIIDPSTAKLLALYLQNSKRLNTLTLDFSAKKESNLLLLDAISRNTSITTLGVEKWCLSKRSATVLADIVHSSRMIHTLTYNQESRVPAKAFFSRLSDSIGSNCTLVSVNTFERQRNAKSWALIQNVVMRNAVFLIRAARFVAKLSSCKGDAEVLELVASSPLLPLRVQLLASVDECEAARAIRQATWNLRDLDGFMRITGVVRESVVCEESSDCRPRLDTLPADCWLAIRQYLSVADVVDNGSSGC</sequence>
<evidence type="ECO:0008006" key="4">
    <source>
        <dbReference type="Google" id="ProtNLM"/>
    </source>
</evidence>
<protein>
    <recommendedName>
        <fullName evidence="4">Nlr family card domain protein</fullName>
    </recommendedName>
</protein>
<dbReference type="PANTHER" id="PTHR24111">
    <property type="entry name" value="LEUCINE-RICH REPEAT-CONTAINING PROTEIN 34"/>
    <property type="match status" value="1"/>
</dbReference>
<evidence type="ECO:0000313" key="3">
    <source>
        <dbReference type="Proteomes" id="UP000821837"/>
    </source>
</evidence>
<dbReference type="AlphaFoldDB" id="A0A9D4PPV0"/>
<proteinExistence type="predicted"/>
<organism evidence="2 3">
    <name type="scientific">Rhipicephalus sanguineus</name>
    <name type="common">Brown dog tick</name>
    <name type="synonym">Ixodes sanguineus</name>
    <dbReference type="NCBI Taxonomy" id="34632"/>
    <lineage>
        <taxon>Eukaryota</taxon>
        <taxon>Metazoa</taxon>
        <taxon>Ecdysozoa</taxon>
        <taxon>Arthropoda</taxon>
        <taxon>Chelicerata</taxon>
        <taxon>Arachnida</taxon>
        <taxon>Acari</taxon>
        <taxon>Parasitiformes</taxon>
        <taxon>Ixodida</taxon>
        <taxon>Ixodoidea</taxon>
        <taxon>Ixodidae</taxon>
        <taxon>Rhipicephalinae</taxon>
        <taxon>Rhipicephalus</taxon>
        <taxon>Rhipicephalus</taxon>
    </lineage>
</organism>
<dbReference type="VEuPathDB" id="VectorBase:RSAN_030108"/>
<accession>A0A9D4PPV0</accession>
<gene>
    <name evidence="2" type="ORF">HPB52_003065</name>
</gene>
<dbReference type="EMBL" id="JABSTV010001251">
    <property type="protein sequence ID" value="KAH7950882.1"/>
    <property type="molecule type" value="Genomic_DNA"/>
</dbReference>
<name>A0A9D4PPV0_RHISA</name>
<evidence type="ECO:0000256" key="1">
    <source>
        <dbReference type="ARBA" id="ARBA00022737"/>
    </source>
</evidence>
<dbReference type="SUPFAM" id="SSF52047">
    <property type="entry name" value="RNI-like"/>
    <property type="match status" value="1"/>
</dbReference>
<reference evidence="2" key="1">
    <citation type="journal article" date="2020" name="Cell">
        <title>Large-Scale Comparative Analyses of Tick Genomes Elucidate Their Genetic Diversity and Vector Capacities.</title>
        <authorList>
            <consortium name="Tick Genome and Microbiome Consortium (TIGMIC)"/>
            <person name="Jia N."/>
            <person name="Wang J."/>
            <person name="Shi W."/>
            <person name="Du L."/>
            <person name="Sun Y."/>
            <person name="Zhan W."/>
            <person name="Jiang J.F."/>
            <person name="Wang Q."/>
            <person name="Zhang B."/>
            <person name="Ji P."/>
            <person name="Bell-Sakyi L."/>
            <person name="Cui X.M."/>
            <person name="Yuan T.T."/>
            <person name="Jiang B.G."/>
            <person name="Yang W.F."/>
            <person name="Lam T.T."/>
            <person name="Chang Q.C."/>
            <person name="Ding S.J."/>
            <person name="Wang X.J."/>
            <person name="Zhu J.G."/>
            <person name="Ruan X.D."/>
            <person name="Zhao L."/>
            <person name="Wei J.T."/>
            <person name="Ye R.Z."/>
            <person name="Que T.C."/>
            <person name="Du C.H."/>
            <person name="Zhou Y.H."/>
            <person name="Cheng J.X."/>
            <person name="Dai P.F."/>
            <person name="Guo W.B."/>
            <person name="Han X.H."/>
            <person name="Huang E.J."/>
            <person name="Li L.F."/>
            <person name="Wei W."/>
            <person name="Gao Y.C."/>
            <person name="Liu J.Z."/>
            <person name="Shao H.Z."/>
            <person name="Wang X."/>
            <person name="Wang C.C."/>
            <person name="Yang T.C."/>
            <person name="Huo Q.B."/>
            <person name="Li W."/>
            <person name="Chen H.Y."/>
            <person name="Chen S.E."/>
            <person name="Zhou L.G."/>
            <person name="Ni X.B."/>
            <person name="Tian J.H."/>
            <person name="Sheng Y."/>
            <person name="Liu T."/>
            <person name="Pan Y.S."/>
            <person name="Xia L.Y."/>
            <person name="Li J."/>
            <person name="Zhao F."/>
            <person name="Cao W.C."/>
        </authorList>
    </citation>
    <scope>NUCLEOTIDE SEQUENCE</scope>
    <source>
        <strain evidence="2">Rsan-2018</strain>
    </source>
</reference>
<dbReference type="PANTHER" id="PTHR24111:SF0">
    <property type="entry name" value="LEUCINE-RICH REPEAT-CONTAINING PROTEIN"/>
    <property type="match status" value="1"/>
</dbReference>
<keyword evidence="3" id="KW-1185">Reference proteome</keyword>
<dbReference type="Proteomes" id="UP000821837">
    <property type="component" value="Chromosome 5"/>
</dbReference>
<reference evidence="2" key="2">
    <citation type="submission" date="2021-09" db="EMBL/GenBank/DDBJ databases">
        <authorList>
            <person name="Jia N."/>
            <person name="Wang J."/>
            <person name="Shi W."/>
            <person name="Du L."/>
            <person name="Sun Y."/>
            <person name="Zhan W."/>
            <person name="Jiang J."/>
            <person name="Wang Q."/>
            <person name="Zhang B."/>
            <person name="Ji P."/>
            <person name="Sakyi L.B."/>
            <person name="Cui X."/>
            <person name="Yuan T."/>
            <person name="Jiang B."/>
            <person name="Yang W."/>
            <person name="Lam T.T.-Y."/>
            <person name="Chang Q."/>
            <person name="Ding S."/>
            <person name="Wang X."/>
            <person name="Zhu J."/>
            <person name="Ruan X."/>
            <person name="Zhao L."/>
            <person name="Wei J."/>
            <person name="Que T."/>
            <person name="Du C."/>
            <person name="Cheng J."/>
            <person name="Dai P."/>
            <person name="Han X."/>
            <person name="Huang E."/>
            <person name="Gao Y."/>
            <person name="Liu J."/>
            <person name="Shao H."/>
            <person name="Ye R."/>
            <person name="Li L."/>
            <person name="Wei W."/>
            <person name="Wang X."/>
            <person name="Wang C."/>
            <person name="Huo Q."/>
            <person name="Li W."/>
            <person name="Guo W."/>
            <person name="Chen H."/>
            <person name="Chen S."/>
            <person name="Zhou L."/>
            <person name="Zhou L."/>
            <person name="Ni X."/>
            <person name="Tian J."/>
            <person name="Zhou Y."/>
            <person name="Sheng Y."/>
            <person name="Liu T."/>
            <person name="Pan Y."/>
            <person name="Xia L."/>
            <person name="Li J."/>
            <person name="Zhao F."/>
            <person name="Cao W."/>
        </authorList>
    </citation>
    <scope>NUCLEOTIDE SEQUENCE</scope>
    <source>
        <strain evidence="2">Rsan-2018</strain>
        <tissue evidence="2">Larvae</tissue>
    </source>
</reference>
<dbReference type="InterPro" id="IPR032675">
    <property type="entry name" value="LRR_dom_sf"/>
</dbReference>
<evidence type="ECO:0000313" key="2">
    <source>
        <dbReference type="EMBL" id="KAH7950882.1"/>
    </source>
</evidence>
<dbReference type="Gene3D" id="3.80.10.10">
    <property type="entry name" value="Ribonuclease Inhibitor"/>
    <property type="match status" value="2"/>
</dbReference>
<keyword evidence="1" id="KW-0677">Repeat</keyword>
<dbReference type="InterPro" id="IPR052201">
    <property type="entry name" value="LRR-containing_regulator"/>
</dbReference>
<comment type="caution">
    <text evidence="2">The sequence shown here is derived from an EMBL/GenBank/DDBJ whole genome shotgun (WGS) entry which is preliminary data.</text>
</comment>